<feature type="transmembrane region" description="Helical" evidence="6">
    <location>
        <begin position="105"/>
        <end position="124"/>
    </location>
</feature>
<evidence type="ECO:0000256" key="1">
    <source>
        <dbReference type="ARBA" id="ARBA00004651"/>
    </source>
</evidence>
<evidence type="ECO:0000256" key="3">
    <source>
        <dbReference type="ARBA" id="ARBA00022692"/>
    </source>
</evidence>
<feature type="transmembrane region" description="Helical" evidence="6">
    <location>
        <begin position="345"/>
        <end position="368"/>
    </location>
</feature>
<dbReference type="Pfam" id="PF07690">
    <property type="entry name" value="MFS_1"/>
    <property type="match status" value="1"/>
</dbReference>
<dbReference type="SUPFAM" id="SSF103473">
    <property type="entry name" value="MFS general substrate transporter"/>
    <property type="match status" value="1"/>
</dbReference>
<feature type="transmembrane region" description="Helical" evidence="6">
    <location>
        <begin position="225"/>
        <end position="246"/>
    </location>
</feature>
<dbReference type="Gene3D" id="1.20.1250.20">
    <property type="entry name" value="MFS general substrate transporter like domains"/>
    <property type="match status" value="1"/>
</dbReference>
<dbReference type="PROSITE" id="PS50850">
    <property type="entry name" value="MFS"/>
    <property type="match status" value="1"/>
</dbReference>
<keyword evidence="2" id="KW-1003">Cell membrane</keyword>
<comment type="subcellular location">
    <subcellularLocation>
        <location evidence="1">Cell membrane</location>
        <topology evidence="1">Multi-pass membrane protein</topology>
    </subcellularLocation>
</comment>
<keyword evidence="5 6" id="KW-0472">Membrane</keyword>
<evidence type="ECO:0000313" key="8">
    <source>
        <dbReference type="EMBL" id="GIF77758.1"/>
    </source>
</evidence>
<dbReference type="PANTHER" id="PTHR23513">
    <property type="entry name" value="INTEGRAL MEMBRANE EFFLUX PROTEIN-RELATED"/>
    <property type="match status" value="1"/>
</dbReference>
<accession>A0ABQ4D2I8</accession>
<dbReference type="PANTHER" id="PTHR23513:SF11">
    <property type="entry name" value="STAPHYLOFERRIN A TRANSPORTER"/>
    <property type="match status" value="1"/>
</dbReference>
<protein>
    <submittedName>
        <fullName evidence="8">MFS transporter</fullName>
    </submittedName>
</protein>
<organism evidence="8 9">
    <name type="scientific">Asanoa siamensis</name>
    <dbReference type="NCBI Taxonomy" id="926357"/>
    <lineage>
        <taxon>Bacteria</taxon>
        <taxon>Bacillati</taxon>
        <taxon>Actinomycetota</taxon>
        <taxon>Actinomycetes</taxon>
        <taxon>Micromonosporales</taxon>
        <taxon>Micromonosporaceae</taxon>
        <taxon>Asanoa</taxon>
    </lineage>
</organism>
<feature type="transmembrane region" description="Helical" evidence="6">
    <location>
        <begin position="172"/>
        <end position="189"/>
    </location>
</feature>
<keyword evidence="4 6" id="KW-1133">Transmembrane helix</keyword>
<dbReference type="Proteomes" id="UP000604117">
    <property type="component" value="Unassembled WGS sequence"/>
</dbReference>
<evidence type="ECO:0000256" key="2">
    <source>
        <dbReference type="ARBA" id="ARBA00022475"/>
    </source>
</evidence>
<evidence type="ECO:0000256" key="5">
    <source>
        <dbReference type="ARBA" id="ARBA00023136"/>
    </source>
</evidence>
<dbReference type="RefSeq" id="WP_203718613.1">
    <property type="nucleotide sequence ID" value="NZ_BONE01000102.1"/>
</dbReference>
<reference evidence="8 9" key="1">
    <citation type="submission" date="2021-01" db="EMBL/GenBank/DDBJ databases">
        <title>Whole genome shotgun sequence of Asanoa siamensis NBRC 107932.</title>
        <authorList>
            <person name="Komaki H."/>
            <person name="Tamura T."/>
        </authorList>
    </citation>
    <scope>NUCLEOTIDE SEQUENCE [LARGE SCALE GENOMIC DNA]</scope>
    <source>
        <strain evidence="8 9">NBRC 107932</strain>
    </source>
</reference>
<dbReference type="InterPro" id="IPR036259">
    <property type="entry name" value="MFS_trans_sf"/>
</dbReference>
<keyword evidence="3 6" id="KW-0812">Transmembrane</keyword>
<comment type="caution">
    <text evidence="8">The sequence shown here is derived from an EMBL/GenBank/DDBJ whole genome shotgun (WGS) entry which is preliminary data.</text>
</comment>
<feature type="transmembrane region" description="Helical" evidence="6">
    <location>
        <begin position="144"/>
        <end position="166"/>
    </location>
</feature>
<dbReference type="CDD" id="cd06173">
    <property type="entry name" value="MFS_MefA_like"/>
    <property type="match status" value="1"/>
</dbReference>
<dbReference type="InterPro" id="IPR011701">
    <property type="entry name" value="MFS"/>
</dbReference>
<dbReference type="InterPro" id="IPR020846">
    <property type="entry name" value="MFS_dom"/>
</dbReference>
<feature type="transmembrane region" description="Helical" evidence="6">
    <location>
        <begin position="310"/>
        <end position="333"/>
    </location>
</feature>
<evidence type="ECO:0000256" key="4">
    <source>
        <dbReference type="ARBA" id="ARBA00022989"/>
    </source>
</evidence>
<sequence length="412" mass="41935">MTTEQATYREVFAVPAFRVLFTSRSIAIAADALRIAALSVLVYTATGSAWLSAVTFGIGFLPQVLGGAVLGSLADRLRPRPLITAGYAAECAAALALALVPMPTWARLALVGVVAVMTPVFNGASSRLVAEVLTGDAYVLGRSVSSMASGGAQLLGLAAGGVAIGALGAQRALLLTAGVHLLAALMVRFRLPDLPAAPAAGGGGAVRQSWSTNAALLADPWVRRLLLLQWLPSAFVVGAEALMVAYASTRGFPVSTVGVLMAGSPLGMVLGQLVIGRLVPPDTRTRLVAPLVLLLGVPPIGFAFDPPLVVCVALMVVSGAGFAYSLGLQRAFVEAVPEIGRGQAFGLLSTGLMTLQGVGPAVFGGVAALTAPRWAVALAGATTVATVLLVPRGALLRGPVRAARPAYRIPAR</sequence>
<evidence type="ECO:0000313" key="9">
    <source>
        <dbReference type="Proteomes" id="UP000604117"/>
    </source>
</evidence>
<feature type="domain" description="Major facilitator superfamily (MFS) profile" evidence="7">
    <location>
        <begin position="218"/>
        <end position="412"/>
    </location>
</feature>
<feature type="transmembrane region" description="Helical" evidence="6">
    <location>
        <begin position="252"/>
        <end position="275"/>
    </location>
</feature>
<feature type="transmembrane region" description="Helical" evidence="6">
    <location>
        <begin position="49"/>
        <end position="70"/>
    </location>
</feature>
<feature type="transmembrane region" description="Helical" evidence="6">
    <location>
        <begin position="82"/>
        <end position="99"/>
    </location>
</feature>
<name>A0ABQ4D2I8_9ACTN</name>
<dbReference type="EMBL" id="BONE01000102">
    <property type="protein sequence ID" value="GIF77758.1"/>
    <property type="molecule type" value="Genomic_DNA"/>
</dbReference>
<evidence type="ECO:0000259" key="7">
    <source>
        <dbReference type="PROSITE" id="PS50850"/>
    </source>
</evidence>
<keyword evidence="9" id="KW-1185">Reference proteome</keyword>
<gene>
    <name evidence="8" type="ORF">Asi02nite_72760</name>
</gene>
<feature type="transmembrane region" description="Helical" evidence="6">
    <location>
        <begin position="374"/>
        <end position="395"/>
    </location>
</feature>
<proteinExistence type="predicted"/>
<evidence type="ECO:0000256" key="6">
    <source>
        <dbReference type="SAM" id="Phobius"/>
    </source>
</evidence>